<reference evidence="7 8" key="1">
    <citation type="submission" date="2023-12" db="EMBL/GenBank/DDBJ databases">
        <title>Description of an unclassified Opitutus bacterium of Verrucomicrobiota.</title>
        <authorList>
            <person name="Zhang D.-F."/>
        </authorList>
    </citation>
    <scope>NUCLEOTIDE SEQUENCE [LARGE SCALE GENOMIC DNA]</scope>
    <source>
        <strain evidence="7 8">WL0086</strain>
    </source>
</reference>
<dbReference type="NCBIfam" id="TIGR01814">
    <property type="entry name" value="kynureninase"/>
    <property type="match status" value="1"/>
</dbReference>
<feature type="binding site" evidence="4">
    <location>
        <position position="92"/>
    </location>
    <ligand>
        <name>pyridoxal 5'-phosphate</name>
        <dbReference type="ChEBI" id="CHEBI:597326"/>
    </ligand>
</feature>
<evidence type="ECO:0000256" key="1">
    <source>
        <dbReference type="ARBA" id="ARBA00022642"/>
    </source>
</evidence>
<comment type="caution">
    <text evidence="4">Lacks conserved residue(s) required for the propagation of feature annotation.</text>
</comment>
<dbReference type="HAMAP" id="MF_01970">
    <property type="entry name" value="Kynureninase"/>
    <property type="match status" value="1"/>
</dbReference>
<keyword evidence="8" id="KW-1185">Reference proteome</keyword>
<evidence type="ECO:0000256" key="6">
    <source>
        <dbReference type="PIRNR" id="PIRNR038800"/>
    </source>
</evidence>
<proteinExistence type="inferred from homology"/>
<keyword evidence="3 4" id="KW-0663">Pyridoxal phosphate</keyword>
<dbReference type="Pfam" id="PF22580">
    <property type="entry name" value="KYNU_C"/>
    <property type="match status" value="1"/>
</dbReference>
<feature type="modified residue" description="N6-(pyridoxal phosphate)lysine" evidence="4">
    <location>
        <position position="228"/>
    </location>
</feature>
<evidence type="ECO:0000256" key="2">
    <source>
        <dbReference type="ARBA" id="ARBA00022801"/>
    </source>
</evidence>
<dbReference type="Proteomes" id="UP000738431">
    <property type="component" value="Chromosome"/>
</dbReference>
<dbReference type="PANTHER" id="PTHR14084">
    <property type="entry name" value="KYNURENINASE"/>
    <property type="match status" value="1"/>
</dbReference>
<comment type="function">
    <text evidence="4 6">Catalyzes the cleavage of L-kynurenine (L-Kyn) and L-3-hydroxykynurenine (L-3OHKyn) into anthranilic acid (AA) and 3-hydroxyanthranilic acid (3-OHAA), respectively.</text>
</comment>
<dbReference type="GO" id="GO:0030429">
    <property type="term" value="F:kynureninase activity"/>
    <property type="evidence" value="ECO:0007669"/>
    <property type="project" value="UniProtKB-EC"/>
</dbReference>
<dbReference type="PIRSF" id="PIRSF038800">
    <property type="entry name" value="KYNU"/>
    <property type="match status" value="1"/>
</dbReference>
<dbReference type="InterPro" id="IPR015421">
    <property type="entry name" value="PyrdxlP-dep_Trfase_major"/>
</dbReference>
<dbReference type="Gene3D" id="3.90.1150.10">
    <property type="entry name" value="Aspartate Aminotransferase, domain 1"/>
    <property type="match status" value="1"/>
</dbReference>
<evidence type="ECO:0000256" key="4">
    <source>
        <dbReference type="HAMAP-Rule" id="MF_01970"/>
    </source>
</evidence>
<keyword evidence="2 4" id="KW-0378">Hydrolase</keyword>
<dbReference type="InterPro" id="IPR010111">
    <property type="entry name" value="Kynureninase"/>
</dbReference>
<feature type="binding site" evidence="4">
    <location>
        <position position="256"/>
    </location>
    <ligand>
        <name>pyridoxal 5'-phosphate</name>
        <dbReference type="ChEBI" id="CHEBI:597326"/>
    </ligand>
</feature>
<feature type="binding site" evidence="4">
    <location>
        <position position="202"/>
    </location>
    <ligand>
        <name>pyridoxal 5'-phosphate</name>
        <dbReference type="ChEBI" id="CHEBI:597326"/>
    </ligand>
</feature>
<dbReference type="EC" id="3.7.1.3" evidence="4 5"/>
<comment type="similarity">
    <text evidence="4 6">Belongs to the kynureninase family.</text>
</comment>
<comment type="catalytic activity">
    <reaction evidence="4 6">
        <text>L-kynurenine + H2O = anthranilate + L-alanine + H(+)</text>
        <dbReference type="Rhea" id="RHEA:16813"/>
        <dbReference type="ChEBI" id="CHEBI:15377"/>
        <dbReference type="ChEBI" id="CHEBI:15378"/>
        <dbReference type="ChEBI" id="CHEBI:16567"/>
        <dbReference type="ChEBI" id="CHEBI:57959"/>
        <dbReference type="ChEBI" id="CHEBI:57972"/>
        <dbReference type="EC" id="3.7.1.3"/>
    </reaction>
</comment>
<name>A0ABZ1C304_9BACT</name>
<dbReference type="InterPro" id="IPR015422">
    <property type="entry name" value="PyrdxlP-dep_Trfase_small"/>
</dbReference>
<dbReference type="InterPro" id="IPR015424">
    <property type="entry name" value="PyrdxlP-dep_Trfase"/>
</dbReference>
<evidence type="ECO:0000256" key="3">
    <source>
        <dbReference type="ARBA" id="ARBA00022898"/>
    </source>
</evidence>
<comment type="pathway">
    <text evidence="4 6">Amino-acid degradation; L-kynurenine degradation; L-alanine and anthranilate from L-kynurenine: step 1/1.</text>
</comment>
<comment type="pathway">
    <text evidence="4 6">Cofactor biosynthesis; NAD(+) biosynthesis; quinolinate from L-kynurenine: step 2/3.</text>
</comment>
<dbReference type="PANTHER" id="PTHR14084:SF0">
    <property type="entry name" value="KYNURENINASE"/>
    <property type="match status" value="1"/>
</dbReference>
<feature type="binding site" evidence="4">
    <location>
        <position position="227"/>
    </location>
    <ligand>
        <name>pyridoxal 5'-phosphate</name>
        <dbReference type="ChEBI" id="CHEBI:597326"/>
    </ligand>
</feature>
<comment type="cofactor">
    <cofactor evidence="4 6">
        <name>pyridoxal 5'-phosphate</name>
        <dbReference type="ChEBI" id="CHEBI:597326"/>
    </cofactor>
</comment>
<dbReference type="SUPFAM" id="SSF53383">
    <property type="entry name" value="PLP-dependent transferases"/>
    <property type="match status" value="1"/>
</dbReference>
<organism evidence="7 8">
    <name type="scientific">Actomonas aquatica</name>
    <dbReference type="NCBI Taxonomy" id="2866162"/>
    <lineage>
        <taxon>Bacteria</taxon>
        <taxon>Pseudomonadati</taxon>
        <taxon>Verrucomicrobiota</taxon>
        <taxon>Opitutia</taxon>
        <taxon>Opitutales</taxon>
        <taxon>Opitutaceae</taxon>
        <taxon>Actomonas</taxon>
    </lineage>
</organism>
<dbReference type="EMBL" id="CP139781">
    <property type="protein sequence ID" value="WRQ85697.1"/>
    <property type="molecule type" value="Genomic_DNA"/>
</dbReference>
<gene>
    <name evidence="4 7" type="primary">kynU</name>
    <name evidence="7" type="ORF">K1X11_012865</name>
</gene>
<protein>
    <recommendedName>
        <fullName evidence="4 5">Kynureninase</fullName>
        <ecNumber evidence="4 5">3.7.1.3</ecNumber>
    </recommendedName>
    <alternativeName>
        <fullName evidence="4">L-kynurenine hydrolase</fullName>
    </alternativeName>
</protein>
<sequence length="418" mass="44721">MTTPIATDDATWAPFRAEFHLPPDQIYLDGNSLGLLSRRAEAAVQTVLRDWATHGIGGWSEGGWIDLAERTAADLVPLLGASPQAIALTAQTTLNLHQLLATLFDPAHPTRRVILADPINFASDAHAIESHLRLRGLDPASHLRWIRSTDGRTLETADIVAAFTPDVQLAILPGVLYVSGQLLDLPAINAAARERGVLIGWDLSHSIGAVPHHLETEGADFAFWCTYKYLNAGPGAIGGLFLHPRHHERPPGLAGWWGVDPVHRFTLDLAHRPAPGASRLHVGTPPILSLAPLAGSLELFPLVGGIAALRARSLALTTHLLARCDDTLAALGVTIATPRDPAARGGQVALVHPAAGRLCPALRAAGVVPDYRHPDVLRLAPSPFYNTFADVDAAIDRLAEILRSQSYLDWPDPTTAAP</sequence>
<dbReference type="RefSeq" id="WP_221032762.1">
    <property type="nucleotide sequence ID" value="NZ_CP139781.1"/>
</dbReference>
<evidence type="ECO:0000256" key="5">
    <source>
        <dbReference type="NCBIfam" id="TIGR01814"/>
    </source>
</evidence>
<feature type="binding site" evidence="4">
    <location>
        <position position="205"/>
    </location>
    <ligand>
        <name>pyridoxal 5'-phosphate</name>
        <dbReference type="ChEBI" id="CHEBI:597326"/>
    </ligand>
</feature>
<feature type="binding site" evidence="4">
    <location>
        <position position="93"/>
    </location>
    <ligand>
        <name>pyridoxal 5'-phosphate</name>
        <dbReference type="ChEBI" id="CHEBI:597326"/>
    </ligand>
</feature>
<comment type="catalytic activity">
    <reaction evidence="6">
        <text>3-hydroxy-L-kynurenine + H2O = 3-hydroxyanthranilate + L-alanine + H(+)</text>
        <dbReference type="Rhea" id="RHEA:25143"/>
        <dbReference type="ChEBI" id="CHEBI:15377"/>
        <dbReference type="ChEBI" id="CHEBI:15378"/>
        <dbReference type="ChEBI" id="CHEBI:36559"/>
        <dbReference type="ChEBI" id="CHEBI:57972"/>
        <dbReference type="ChEBI" id="CHEBI:58125"/>
        <dbReference type="EC" id="3.7.1.3"/>
    </reaction>
</comment>
<feature type="binding site" evidence="4">
    <location>
        <position position="284"/>
    </location>
    <ligand>
        <name>pyridoxal 5'-phosphate</name>
        <dbReference type="ChEBI" id="CHEBI:597326"/>
    </ligand>
</feature>
<evidence type="ECO:0000313" key="7">
    <source>
        <dbReference type="EMBL" id="WRQ85697.1"/>
    </source>
</evidence>
<dbReference type="Gene3D" id="3.40.640.10">
    <property type="entry name" value="Type I PLP-dependent aspartate aminotransferase-like (Major domain)"/>
    <property type="match status" value="1"/>
</dbReference>
<evidence type="ECO:0000313" key="8">
    <source>
        <dbReference type="Proteomes" id="UP000738431"/>
    </source>
</evidence>
<comment type="subunit">
    <text evidence="4 6">Homodimer.</text>
</comment>
<keyword evidence="1 4" id="KW-0662">Pyridine nucleotide biosynthesis</keyword>
<accession>A0ABZ1C304</accession>